<comment type="caution">
    <text evidence="2">The sequence shown here is derived from an EMBL/GenBank/DDBJ whole genome shotgun (WGS) entry which is preliminary data.</text>
</comment>
<feature type="compositionally biased region" description="Basic and acidic residues" evidence="1">
    <location>
        <begin position="24"/>
        <end position="33"/>
    </location>
</feature>
<dbReference type="InterPro" id="IPR011992">
    <property type="entry name" value="EF-hand-dom_pair"/>
</dbReference>
<reference evidence="2" key="1">
    <citation type="submission" date="2023-03" db="EMBL/GenBank/DDBJ databases">
        <authorList>
            <person name="Steffen K."/>
            <person name="Cardenas P."/>
        </authorList>
    </citation>
    <scope>NUCLEOTIDE SEQUENCE</scope>
</reference>
<dbReference type="AlphaFoldDB" id="A0AA35S3W0"/>
<evidence type="ECO:0000313" key="3">
    <source>
        <dbReference type="Proteomes" id="UP001174909"/>
    </source>
</evidence>
<protein>
    <submittedName>
        <fullName evidence="2">Uncharacterized protein</fullName>
    </submittedName>
</protein>
<name>A0AA35S3W0_GEOBA</name>
<evidence type="ECO:0000256" key="1">
    <source>
        <dbReference type="SAM" id="MobiDB-lite"/>
    </source>
</evidence>
<feature type="region of interest" description="Disordered" evidence="1">
    <location>
        <begin position="1"/>
        <end position="33"/>
    </location>
</feature>
<proteinExistence type="predicted"/>
<gene>
    <name evidence="2" type="ORF">GBAR_LOCUS12840</name>
</gene>
<organism evidence="2 3">
    <name type="scientific">Geodia barretti</name>
    <name type="common">Barrett's horny sponge</name>
    <dbReference type="NCBI Taxonomy" id="519541"/>
    <lineage>
        <taxon>Eukaryota</taxon>
        <taxon>Metazoa</taxon>
        <taxon>Porifera</taxon>
        <taxon>Demospongiae</taxon>
        <taxon>Heteroscleromorpha</taxon>
        <taxon>Tetractinellida</taxon>
        <taxon>Astrophorina</taxon>
        <taxon>Geodiidae</taxon>
        <taxon>Geodia</taxon>
    </lineage>
</organism>
<dbReference type="SUPFAM" id="SSF47473">
    <property type="entry name" value="EF-hand"/>
    <property type="match status" value="1"/>
</dbReference>
<feature type="compositionally biased region" description="Polar residues" evidence="1">
    <location>
        <begin position="10"/>
        <end position="23"/>
    </location>
</feature>
<keyword evidence="3" id="KW-1185">Reference proteome</keyword>
<dbReference type="Proteomes" id="UP001174909">
    <property type="component" value="Unassembled WGS sequence"/>
</dbReference>
<sequence length="221" mass="25138">MGNAGGFSSAGPSTPAEGSTHNVTHGDGDGHRAFRHREMNKGQLQEMSRNLDVSKTEIQLLWQRFLVLGPGEDGALDRAVFQRSPYDEDIFCRQIWRRFSGSKGAPNKISFESFAKSMIWWQKAPVNYKLECQFIMFSWMSDVDGITPHVLSRILKHVLPSYSENELQIIADKMIKAISPSADPPVVKQEEFRQWMDLLPEEALTDALRFRILHIDADTRS</sequence>
<evidence type="ECO:0000313" key="2">
    <source>
        <dbReference type="EMBL" id="CAI8021706.1"/>
    </source>
</evidence>
<dbReference type="Gene3D" id="1.10.238.10">
    <property type="entry name" value="EF-hand"/>
    <property type="match status" value="1"/>
</dbReference>
<dbReference type="EMBL" id="CASHTH010001914">
    <property type="protein sequence ID" value="CAI8021706.1"/>
    <property type="molecule type" value="Genomic_DNA"/>
</dbReference>
<accession>A0AA35S3W0</accession>